<evidence type="ECO:0000313" key="7">
    <source>
        <dbReference type="EMBL" id="RGZ82907.1"/>
    </source>
</evidence>
<dbReference type="Pfam" id="PF13412">
    <property type="entry name" value="HTH_24"/>
    <property type="match status" value="1"/>
</dbReference>
<dbReference type="GO" id="GO:0043200">
    <property type="term" value="P:response to amino acid"/>
    <property type="evidence" value="ECO:0007669"/>
    <property type="project" value="TreeGrafter"/>
</dbReference>
<evidence type="ECO:0000313" key="11">
    <source>
        <dbReference type="Proteomes" id="UP000095679"/>
    </source>
</evidence>
<evidence type="ECO:0000259" key="4">
    <source>
        <dbReference type="PROSITE" id="PS50956"/>
    </source>
</evidence>
<sequence length="157" mass="17565">MDKIDRKILSLLQENARYPLKYLAQKVFLSSPAVSTRIERMEKAGIITGYHATIDPVALGYHITAFINLTLDPKQKNEFYPYVTDCPNVLECNCVTGTYSIMLKVAFPSTMELDTFIGHLQQFGNTQTQIVFSTAVPPRGVGIETDETDTAEEIKKA</sequence>
<evidence type="ECO:0000313" key="14">
    <source>
        <dbReference type="Proteomes" id="UP000286561"/>
    </source>
</evidence>
<dbReference type="PROSITE" id="PS50956">
    <property type="entry name" value="HTH_ASNC_2"/>
    <property type="match status" value="1"/>
</dbReference>
<evidence type="ECO:0000256" key="2">
    <source>
        <dbReference type="ARBA" id="ARBA00023125"/>
    </source>
</evidence>
<evidence type="ECO:0000313" key="9">
    <source>
        <dbReference type="EMBL" id="RHK40771.1"/>
    </source>
</evidence>
<reference evidence="12 13" key="2">
    <citation type="submission" date="2018-08" db="EMBL/GenBank/DDBJ databases">
        <title>A genome reference for cultivated species of the human gut microbiota.</title>
        <authorList>
            <person name="Zou Y."/>
            <person name="Xue W."/>
            <person name="Luo G."/>
        </authorList>
    </citation>
    <scope>NUCLEOTIDE SEQUENCE [LARGE SCALE GENOMIC DNA]</scope>
    <source>
        <strain evidence="9 12">AF45-14BH</strain>
        <strain evidence="8 13">AM34-3LB</strain>
        <strain evidence="7 14">AM48-23BH</strain>
    </source>
</reference>
<evidence type="ECO:0000313" key="6">
    <source>
        <dbReference type="EMBL" id="CUP01668.1"/>
    </source>
</evidence>
<dbReference type="InterPro" id="IPR036388">
    <property type="entry name" value="WH-like_DNA-bd_sf"/>
</dbReference>
<dbReference type="Proteomes" id="UP000286561">
    <property type="component" value="Unassembled WGS sequence"/>
</dbReference>
<dbReference type="EMBL" id="QSID01000017">
    <property type="protein sequence ID" value="RHC61342.1"/>
    <property type="molecule type" value="Genomic_DNA"/>
</dbReference>
<protein>
    <submittedName>
        <fullName evidence="6">HTH-type transcriptional regulator lrpC</fullName>
    </submittedName>
    <submittedName>
        <fullName evidence="7">Lrp/AsnC family transcriptional regulator</fullName>
    </submittedName>
</protein>
<dbReference type="EMBL" id="QRNJ01000009">
    <property type="protein sequence ID" value="RHK40771.1"/>
    <property type="molecule type" value="Genomic_DNA"/>
</dbReference>
<dbReference type="EMBL" id="CYYC01000014">
    <property type="protein sequence ID" value="CUM97334.1"/>
    <property type="molecule type" value="Genomic_DNA"/>
</dbReference>
<evidence type="ECO:0000256" key="1">
    <source>
        <dbReference type="ARBA" id="ARBA00023015"/>
    </source>
</evidence>
<dbReference type="InterPro" id="IPR019888">
    <property type="entry name" value="Tscrpt_reg_AsnC-like"/>
</dbReference>
<dbReference type="Proteomes" id="UP000283497">
    <property type="component" value="Unassembled WGS sequence"/>
</dbReference>
<dbReference type="PRINTS" id="PR00033">
    <property type="entry name" value="HTHASNC"/>
</dbReference>
<organism evidence="6 11">
    <name type="scientific">Anaerobutyricum hallii</name>
    <dbReference type="NCBI Taxonomy" id="39488"/>
    <lineage>
        <taxon>Bacteria</taxon>
        <taxon>Bacillati</taxon>
        <taxon>Bacillota</taxon>
        <taxon>Clostridia</taxon>
        <taxon>Lachnospirales</taxon>
        <taxon>Lachnospiraceae</taxon>
        <taxon>Anaerobutyricum</taxon>
    </lineage>
</organism>
<dbReference type="Proteomes" id="UP000284621">
    <property type="component" value="Unassembled WGS sequence"/>
</dbReference>
<keyword evidence="1" id="KW-0805">Transcription regulation</keyword>
<evidence type="ECO:0000313" key="12">
    <source>
        <dbReference type="Proteomes" id="UP000283497"/>
    </source>
</evidence>
<dbReference type="InterPro" id="IPR019887">
    <property type="entry name" value="Tscrpt_reg_AsnC/Lrp_C"/>
</dbReference>
<dbReference type="SUPFAM" id="SSF46785">
    <property type="entry name" value="Winged helix' DNA-binding domain"/>
    <property type="match status" value="1"/>
</dbReference>
<dbReference type="Gene3D" id="3.30.70.920">
    <property type="match status" value="1"/>
</dbReference>
<dbReference type="Proteomes" id="UP000095390">
    <property type="component" value="Unassembled WGS sequence"/>
</dbReference>
<dbReference type="Pfam" id="PF01037">
    <property type="entry name" value="AsnC_trans_reg"/>
    <property type="match status" value="1"/>
</dbReference>
<keyword evidence="2" id="KW-0238">DNA-binding</keyword>
<dbReference type="InterPro" id="IPR036390">
    <property type="entry name" value="WH_DNA-bd_sf"/>
</dbReference>
<dbReference type="RefSeq" id="WP_005345054.1">
    <property type="nucleotide sequence ID" value="NZ_BLYK01000061.1"/>
</dbReference>
<dbReference type="Gene3D" id="1.10.10.10">
    <property type="entry name" value="Winged helix-like DNA-binding domain superfamily/Winged helix DNA-binding domain"/>
    <property type="match status" value="1"/>
</dbReference>
<evidence type="ECO:0000313" key="5">
    <source>
        <dbReference type="EMBL" id="CUM97334.1"/>
    </source>
</evidence>
<dbReference type="GO" id="GO:0043565">
    <property type="term" value="F:sequence-specific DNA binding"/>
    <property type="evidence" value="ECO:0007669"/>
    <property type="project" value="InterPro"/>
</dbReference>
<evidence type="ECO:0000313" key="8">
    <source>
        <dbReference type="EMBL" id="RHC61342.1"/>
    </source>
</evidence>
<dbReference type="PANTHER" id="PTHR30154">
    <property type="entry name" value="LEUCINE-RESPONSIVE REGULATORY PROTEIN"/>
    <property type="match status" value="1"/>
</dbReference>
<dbReference type="GO" id="GO:0005829">
    <property type="term" value="C:cytosol"/>
    <property type="evidence" value="ECO:0007669"/>
    <property type="project" value="TreeGrafter"/>
</dbReference>
<keyword evidence="3" id="KW-0804">Transcription</keyword>
<feature type="domain" description="HTH asnC-type" evidence="4">
    <location>
        <begin position="1"/>
        <end position="62"/>
    </location>
</feature>
<dbReference type="EMBL" id="QSEP01000037">
    <property type="protein sequence ID" value="RGZ82907.1"/>
    <property type="molecule type" value="Genomic_DNA"/>
</dbReference>
<dbReference type="EMBL" id="CYZL01000036">
    <property type="protein sequence ID" value="CUP01668.1"/>
    <property type="molecule type" value="Genomic_DNA"/>
</dbReference>
<keyword evidence="13" id="KW-1185">Reference proteome</keyword>
<evidence type="ECO:0000313" key="13">
    <source>
        <dbReference type="Proteomes" id="UP000284621"/>
    </source>
</evidence>
<dbReference type="OrthoDB" id="66249at2"/>
<dbReference type="Proteomes" id="UP000095679">
    <property type="component" value="Unassembled WGS sequence"/>
</dbReference>
<dbReference type="InterPro" id="IPR000485">
    <property type="entry name" value="AsnC-type_HTH_dom"/>
</dbReference>
<name>A0A174JVM4_9FIRM</name>
<dbReference type="SUPFAM" id="SSF54909">
    <property type="entry name" value="Dimeric alpha+beta barrel"/>
    <property type="match status" value="1"/>
</dbReference>
<dbReference type="CDD" id="cd00090">
    <property type="entry name" value="HTH_ARSR"/>
    <property type="match status" value="1"/>
</dbReference>
<dbReference type="PANTHER" id="PTHR30154:SF53">
    <property type="entry name" value="HTH-TYPE TRANSCRIPTIONAL REGULATOR LRPC"/>
    <property type="match status" value="1"/>
</dbReference>
<evidence type="ECO:0000313" key="10">
    <source>
        <dbReference type="Proteomes" id="UP000095390"/>
    </source>
</evidence>
<dbReference type="GeneID" id="75047823"/>
<dbReference type="InterPro" id="IPR011008">
    <property type="entry name" value="Dimeric_a/b-barrel"/>
</dbReference>
<gene>
    <name evidence="6" type="primary">lrpC</name>
    <name evidence="9" type="ORF">DW068_03735</name>
    <name evidence="8" type="ORF">DW833_12830</name>
    <name evidence="7" type="ORF">DW972_07420</name>
    <name evidence="6" type="ORF">ERS852450_02876</name>
    <name evidence="5" type="ORF">ERS852578_01415</name>
</gene>
<dbReference type="InterPro" id="IPR011991">
    <property type="entry name" value="ArsR-like_HTH"/>
</dbReference>
<accession>A0A174JVM4</accession>
<proteinExistence type="predicted"/>
<evidence type="ECO:0000256" key="3">
    <source>
        <dbReference type="ARBA" id="ARBA00023163"/>
    </source>
</evidence>
<dbReference type="SMART" id="SM00344">
    <property type="entry name" value="HTH_ASNC"/>
    <property type="match status" value="1"/>
</dbReference>
<dbReference type="AlphaFoldDB" id="A0A174JVM4"/>
<reference evidence="10 11" key="1">
    <citation type="submission" date="2015-09" db="EMBL/GenBank/DDBJ databases">
        <authorList>
            <consortium name="Pathogen Informatics"/>
        </authorList>
    </citation>
    <scope>NUCLEOTIDE SEQUENCE [LARGE SCALE GENOMIC DNA]</scope>
    <source>
        <strain evidence="6 11">2789STDY5834835</strain>
        <strain evidence="5 10">2789STDY5834966</strain>
    </source>
</reference>